<proteinExistence type="predicted"/>
<name>A0ABT6NEU4_9FIRM</name>
<reference evidence="1 2" key="1">
    <citation type="submission" date="2023-04" db="EMBL/GenBank/DDBJ databases">
        <title>Fusibacter bizertensis strain WBS, isolated from littoral bottom sediments of the Arctic seas - biochemical and genomic analysis.</title>
        <authorList>
            <person name="Brioukhanov A.L."/>
        </authorList>
    </citation>
    <scope>NUCLEOTIDE SEQUENCE [LARGE SCALE GENOMIC DNA]</scope>
    <source>
        <strain evidence="1 2">WBS</strain>
    </source>
</reference>
<dbReference type="Pfam" id="PF04245">
    <property type="entry name" value="NA37"/>
    <property type="match status" value="1"/>
</dbReference>
<accession>A0ABT6NEU4</accession>
<evidence type="ECO:0000313" key="1">
    <source>
        <dbReference type="EMBL" id="MDH8678935.1"/>
    </source>
</evidence>
<keyword evidence="2" id="KW-1185">Reference proteome</keyword>
<comment type="caution">
    <text evidence="1">The sequence shown here is derived from an EMBL/GenBank/DDBJ whole genome shotgun (WGS) entry which is preliminary data.</text>
</comment>
<dbReference type="RefSeq" id="WP_281094828.1">
    <property type="nucleotide sequence ID" value="NZ_JARYZI010000008.1"/>
</dbReference>
<gene>
    <name evidence="1" type="ORF">QE109_12285</name>
</gene>
<organism evidence="1 2">
    <name type="scientific">Fusibacter bizertensis</name>
    <dbReference type="NCBI Taxonomy" id="1488331"/>
    <lineage>
        <taxon>Bacteria</taxon>
        <taxon>Bacillati</taxon>
        <taxon>Bacillota</taxon>
        <taxon>Clostridia</taxon>
        <taxon>Eubacteriales</taxon>
        <taxon>Eubacteriales Family XII. Incertae Sedis</taxon>
        <taxon>Fusibacter</taxon>
    </lineage>
</organism>
<dbReference type="EMBL" id="JARYZI010000008">
    <property type="protein sequence ID" value="MDH8678935.1"/>
    <property type="molecule type" value="Genomic_DNA"/>
</dbReference>
<protein>
    <submittedName>
        <fullName evidence="1">Nucleoid-associated protein</fullName>
    </submittedName>
</protein>
<dbReference type="InterPro" id="IPR007358">
    <property type="entry name" value="Nucleoid_associated_NdpA"/>
</dbReference>
<dbReference type="Proteomes" id="UP001158045">
    <property type="component" value="Unassembled WGS sequence"/>
</dbReference>
<evidence type="ECO:0000313" key="2">
    <source>
        <dbReference type="Proteomes" id="UP001158045"/>
    </source>
</evidence>
<sequence length="322" mass="37078">MQIKEAYLHVLDVISDVKLLSERPTEIDFEIEDYVEKHVGVFFDNLDISTMDYTPNSKVTLEGHVFKEVSLQVADLFYDAMTYSEDIKPCDLMCIHFEREDRDYYGFLKLNFRTSFAHAVELQENLIVNKIIRQVTTLPYKSQKVEEGFLIDLTENKVLVKDKQVTIDGYKSRYITEKVLCLNGVMTTKRKIDLITKTAEKVIEKYDDQPLVKTAKLRKMVTEHLDESGSLDMQNIVSECFDTEVSKDAYLKELDEKGVNPDSLKMNEGQTKKLKRTQRIKTASGVEIILPFEYVSRSENLNIVNNSDGSVSIELKNLGELL</sequence>